<name>A0ABS9NN20_9NEIS</name>
<proteinExistence type="predicted"/>
<comment type="caution">
    <text evidence="1">The sequence shown here is derived from an EMBL/GenBank/DDBJ whole genome shotgun (WGS) entry which is preliminary data.</text>
</comment>
<accession>A0ABS9NN20</accession>
<evidence type="ECO:0000313" key="1">
    <source>
        <dbReference type="EMBL" id="MCG6504199.1"/>
    </source>
</evidence>
<evidence type="ECO:0000313" key="2">
    <source>
        <dbReference type="Proteomes" id="UP001298424"/>
    </source>
</evidence>
<keyword evidence="2" id="KW-1185">Reference proteome</keyword>
<sequence>MLENVRHLEQHYSQHKNFKKNSTTWADLPHPQTEHFCIRFQGNPRGTNSENSYALKAVAFDRESEPRVLVVSHDLSTVLCESSTSSCDEPDFFRNPGRADTNCEVFQ</sequence>
<dbReference type="Proteomes" id="UP001298424">
    <property type="component" value="Unassembled WGS sequence"/>
</dbReference>
<protein>
    <submittedName>
        <fullName evidence="1">Pilin</fullName>
    </submittedName>
</protein>
<reference evidence="1 2" key="1">
    <citation type="submission" date="2022-02" db="EMBL/GenBank/DDBJ databases">
        <title>Genome sequence data of Kingella unionensis sp. nov. strain CICC 24913 (CCUG 75125).</title>
        <authorList>
            <person name="Xiao M."/>
        </authorList>
    </citation>
    <scope>NUCLEOTIDE SEQUENCE [LARGE SCALE GENOMIC DNA]</scope>
    <source>
        <strain evidence="1 2">CICC 24913</strain>
    </source>
</reference>
<dbReference type="EMBL" id="JAKOOW010000024">
    <property type="protein sequence ID" value="MCG6504199.1"/>
    <property type="molecule type" value="Genomic_DNA"/>
</dbReference>
<organism evidence="1 2">
    <name type="scientific">Kingella pumchi</name>
    <dbReference type="NCBI Taxonomy" id="2779506"/>
    <lineage>
        <taxon>Bacteria</taxon>
        <taxon>Pseudomonadati</taxon>
        <taxon>Pseudomonadota</taxon>
        <taxon>Betaproteobacteria</taxon>
        <taxon>Neisseriales</taxon>
        <taxon>Neisseriaceae</taxon>
        <taxon>Kingella</taxon>
    </lineage>
</organism>
<dbReference type="Gene3D" id="3.30.700.50">
    <property type="match status" value="1"/>
</dbReference>
<gene>
    <name evidence="1" type="ORF">MB824_06790</name>
</gene>